<dbReference type="RefSeq" id="WP_188968197.1">
    <property type="nucleotide sequence ID" value="NZ_BMKW01000007.1"/>
</dbReference>
<reference evidence="1" key="2">
    <citation type="submission" date="2020-09" db="EMBL/GenBank/DDBJ databases">
        <authorList>
            <person name="Sun Q."/>
            <person name="Zhou Y."/>
        </authorList>
    </citation>
    <scope>NUCLEOTIDE SEQUENCE</scope>
    <source>
        <strain evidence="1">CGMCC 1.3617</strain>
    </source>
</reference>
<keyword evidence="2" id="KW-1185">Reference proteome</keyword>
<reference evidence="1" key="1">
    <citation type="journal article" date="2014" name="Int. J. Syst. Evol. Microbiol.">
        <title>Complete genome sequence of Corynebacterium casei LMG S-19264T (=DSM 44701T), isolated from a smear-ripened cheese.</title>
        <authorList>
            <consortium name="US DOE Joint Genome Institute (JGI-PGF)"/>
            <person name="Walter F."/>
            <person name="Albersmeier A."/>
            <person name="Kalinowski J."/>
            <person name="Ruckert C."/>
        </authorList>
    </citation>
    <scope>NUCLEOTIDE SEQUENCE</scope>
    <source>
        <strain evidence="1">CGMCC 1.3617</strain>
    </source>
</reference>
<organism evidence="1 2">
    <name type="scientific">Neoroseomonas lacus</name>
    <dbReference type="NCBI Taxonomy" id="287609"/>
    <lineage>
        <taxon>Bacteria</taxon>
        <taxon>Pseudomonadati</taxon>
        <taxon>Pseudomonadota</taxon>
        <taxon>Alphaproteobacteria</taxon>
        <taxon>Acetobacterales</taxon>
        <taxon>Acetobacteraceae</taxon>
        <taxon>Neoroseomonas</taxon>
    </lineage>
</organism>
<name>A0A917KQF0_9PROT</name>
<proteinExistence type="predicted"/>
<evidence type="ECO:0000313" key="1">
    <source>
        <dbReference type="EMBL" id="GGJ21932.1"/>
    </source>
</evidence>
<protein>
    <submittedName>
        <fullName evidence="1">Uncharacterized protein</fullName>
    </submittedName>
</protein>
<gene>
    <name evidence="1" type="ORF">GCM10011320_31450</name>
</gene>
<comment type="caution">
    <text evidence="1">The sequence shown here is derived from an EMBL/GenBank/DDBJ whole genome shotgun (WGS) entry which is preliminary data.</text>
</comment>
<sequence length="78" mass="8517">MSNKQVEGQTGRQVGYLSEHDDFALPDSFRVLSALAYARALPFGTGLGLTLIWEGNGWSLNDDLGSLALYLLNMPVED</sequence>
<accession>A0A917KQF0</accession>
<dbReference type="EMBL" id="BMKW01000007">
    <property type="protein sequence ID" value="GGJ21932.1"/>
    <property type="molecule type" value="Genomic_DNA"/>
</dbReference>
<dbReference type="AlphaFoldDB" id="A0A917KQF0"/>
<dbReference type="Proteomes" id="UP000661507">
    <property type="component" value="Unassembled WGS sequence"/>
</dbReference>
<evidence type="ECO:0000313" key="2">
    <source>
        <dbReference type="Proteomes" id="UP000661507"/>
    </source>
</evidence>